<name>A0A2M8D6C4_9BACT</name>
<dbReference type="Pfam" id="PF02518">
    <property type="entry name" value="HATPase_c"/>
    <property type="match status" value="1"/>
</dbReference>
<dbReference type="SUPFAM" id="SSF47384">
    <property type="entry name" value="Homodimeric domain of signal transducing histidine kinase"/>
    <property type="match status" value="1"/>
</dbReference>
<dbReference type="InterPro" id="IPR004358">
    <property type="entry name" value="Sig_transdc_His_kin-like_C"/>
</dbReference>
<feature type="domain" description="Histidine kinase" evidence="8">
    <location>
        <begin position="326"/>
        <end position="547"/>
    </location>
</feature>
<dbReference type="InterPro" id="IPR003661">
    <property type="entry name" value="HisK_dim/P_dom"/>
</dbReference>
<evidence type="ECO:0000256" key="2">
    <source>
        <dbReference type="ARBA" id="ARBA00012438"/>
    </source>
</evidence>
<evidence type="ECO:0000256" key="5">
    <source>
        <dbReference type="ARBA" id="ARBA00022777"/>
    </source>
</evidence>
<evidence type="ECO:0000313" key="10">
    <source>
        <dbReference type="Proteomes" id="UP000229236"/>
    </source>
</evidence>
<dbReference type="InterPro" id="IPR003594">
    <property type="entry name" value="HATPase_dom"/>
</dbReference>
<dbReference type="FunFam" id="3.30.565.10:FF:000006">
    <property type="entry name" value="Sensor histidine kinase WalK"/>
    <property type="match status" value="1"/>
</dbReference>
<feature type="region of interest" description="Disordered" evidence="6">
    <location>
        <begin position="551"/>
        <end position="571"/>
    </location>
</feature>
<keyword evidence="3" id="KW-0597">Phosphoprotein</keyword>
<dbReference type="EMBL" id="PFTM01000060">
    <property type="protein sequence ID" value="PJB82350.1"/>
    <property type="molecule type" value="Genomic_DNA"/>
</dbReference>
<feature type="transmembrane region" description="Helical" evidence="7">
    <location>
        <begin position="78"/>
        <end position="97"/>
    </location>
</feature>
<evidence type="ECO:0000256" key="1">
    <source>
        <dbReference type="ARBA" id="ARBA00000085"/>
    </source>
</evidence>
<dbReference type="CDD" id="cd00082">
    <property type="entry name" value="HisKA"/>
    <property type="match status" value="1"/>
</dbReference>
<feature type="transmembrane region" description="Helical" evidence="7">
    <location>
        <begin position="46"/>
        <end position="66"/>
    </location>
</feature>
<dbReference type="InterPro" id="IPR036890">
    <property type="entry name" value="HATPase_C_sf"/>
</dbReference>
<dbReference type="InterPro" id="IPR005467">
    <property type="entry name" value="His_kinase_dom"/>
</dbReference>
<dbReference type="Proteomes" id="UP000229236">
    <property type="component" value="Unassembled WGS sequence"/>
</dbReference>
<dbReference type="AlphaFoldDB" id="A0A2M8D6C4"/>
<dbReference type="Gene3D" id="1.10.287.130">
    <property type="match status" value="1"/>
</dbReference>
<dbReference type="PANTHER" id="PTHR43047:SF72">
    <property type="entry name" value="OSMOSENSING HISTIDINE PROTEIN KINASE SLN1"/>
    <property type="match status" value="1"/>
</dbReference>
<keyword evidence="4" id="KW-0808">Transferase</keyword>
<dbReference type="GO" id="GO:0009927">
    <property type="term" value="F:histidine phosphotransfer kinase activity"/>
    <property type="evidence" value="ECO:0007669"/>
    <property type="project" value="TreeGrafter"/>
</dbReference>
<reference evidence="10" key="1">
    <citation type="submission" date="2017-09" db="EMBL/GenBank/DDBJ databases">
        <title>Depth-based differentiation of microbial function through sediment-hosted aquifers and enrichment of novel symbionts in the deep terrestrial subsurface.</title>
        <authorList>
            <person name="Probst A.J."/>
            <person name="Ladd B."/>
            <person name="Jarett J.K."/>
            <person name="Geller-Mcgrath D.E."/>
            <person name="Sieber C.M.K."/>
            <person name="Emerson J.B."/>
            <person name="Anantharaman K."/>
            <person name="Thomas B.C."/>
            <person name="Malmstrom R."/>
            <person name="Stieglmeier M."/>
            <person name="Klingl A."/>
            <person name="Woyke T."/>
            <person name="Ryan C.M."/>
            <person name="Banfield J.F."/>
        </authorList>
    </citation>
    <scope>NUCLEOTIDE SEQUENCE [LARGE SCALE GENOMIC DNA]</scope>
</reference>
<feature type="transmembrane region" description="Helical" evidence="7">
    <location>
        <begin position="12"/>
        <end position="34"/>
    </location>
</feature>
<evidence type="ECO:0000259" key="8">
    <source>
        <dbReference type="PROSITE" id="PS50109"/>
    </source>
</evidence>
<dbReference type="InterPro" id="IPR031621">
    <property type="entry name" value="HisKA_7TM"/>
</dbReference>
<evidence type="ECO:0000256" key="7">
    <source>
        <dbReference type="SAM" id="Phobius"/>
    </source>
</evidence>
<dbReference type="EC" id="2.7.13.3" evidence="2"/>
<accession>A0A2M8D6C4</accession>
<evidence type="ECO:0000256" key="4">
    <source>
        <dbReference type="ARBA" id="ARBA00022679"/>
    </source>
</evidence>
<dbReference type="GO" id="GO:0005886">
    <property type="term" value="C:plasma membrane"/>
    <property type="evidence" value="ECO:0007669"/>
    <property type="project" value="TreeGrafter"/>
</dbReference>
<dbReference type="PROSITE" id="PS50109">
    <property type="entry name" value="HIS_KIN"/>
    <property type="match status" value="1"/>
</dbReference>
<dbReference type="SUPFAM" id="SSF55874">
    <property type="entry name" value="ATPase domain of HSP90 chaperone/DNA topoisomerase II/histidine kinase"/>
    <property type="match status" value="1"/>
</dbReference>
<feature type="transmembrane region" description="Helical" evidence="7">
    <location>
        <begin position="149"/>
        <end position="169"/>
    </location>
</feature>
<dbReference type="SMART" id="SM00387">
    <property type="entry name" value="HATPase_c"/>
    <property type="match status" value="1"/>
</dbReference>
<dbReference type="PANTHER" id="PTHR43047">
    <property type="entry name" value="TWO-COMPONENT HISTIDINE PROTEIN KINASE"/>
    <property type="match status" value="1"/>
</dbReference>
<organism evidence="9 10">
    <name type="scientific">Candidatus Yonathbacteria bacterium CG_4_9_14_0_8_um_filter_46_47</name>
    <dbReference type="NCBI Taxonomy" id="1975106"/>
    <lineage>
        <taxon>Bacteria</taxon>
        <taxon>Candidatus Yonathiibacteriota</taxon>
    </lineage>
</organism>
<dbReference type="Gene3D" id="3.30.565.10">
    <property type="entry name" value="Histidine kinase-like ATPase, C-terminal domain"/>
    <property type="match status" value="1"/>
</dbReference>
<evidence type="ECO:0000313" key="9">
    <source>
        <dbReference type="EMBL" id="PJB82350.1"/>
    </source>
</evidence>
<dbReference type="CDD" id="cd00075">
    <property type="entry name" value="HATPase"/>
    <property type="match status" value="1"/>
</dbReference>
<keyword evidence="7" id="KW-0472">Membrane</keyword>
<protein>
    <recommendedName>
        <fullName evidence="2">histidine kinase</fullName>
        <ecNumber evidence="2">2.7.13.3</ecNumber>
    </recommendedName>
</protein>
<comment type="catalytic activity">
    <reaction evidence="1">
        <text>ATP + protein L-histidine = ADP + protein N-phospho-L-histidine.</text>
        <dbReference type="EC" id="2.7.13.3"/>
    </reaction>
</comment>
<dbReference type="SMART" id="SM00388">
    <property type="entry name" value="HisKA"/>
    <property type="match status" value="1"/>
</dbReference>
<feature type="transmembrane region" description="Helical" evidence="7">
    <location>
        <begin position="244"/>
        <end position="262"/>
    </location>
</feature>
<dbReference type="Pfam" id="PF16927">
    <property type="entry name" value="HisKA_7TM"/>
    <property type="match status" value="1"/>
</dbReference>
<evidence type="ECO:0000256" key="3">
    <source>
        <dbReference type="ARBA" id="ARBA00022553"/>
    </source>
</evidence>
<dbReference type="Pfam" id="PF00512">
    <property type="entry name" value="HisKA"/>
    <property type="match status" value="1"/>
</dbReference>
<evidence type="ECO:0000256" key="6">
    <source>
        <dbReference type="SAM" id="MobiDB-lite"/>
    </source>
</evidence>
<keyword evidence="5" id="KW-0418">Kinase</keyword>
<feature type="transmembrane region" description="Helical" evidence="7">
    <location>
        <begin position="212"/>
        <end position="232"/>
    </location>
</feature>
<proteinExistence type="predicted"/>
<keyword evidence="7" id="KW-1133">Transmembrane helix</keyword>
<dbReference type="InterPro" id="IPR036097">
    <property type="entry name" value="HisK_dim/P_sf"/>
</dbReference>
<comment type="caution">
    <text evidence="9">The sequence shown here is derived from an EMBL/GenBank/DDBJ whole genome shotgun (WGS) entry which is preliminary data.</text>
</comment>
<keyword evidence="7" id="KW-0812">Transmembrane</keyword>
<dbReference type="GO" id="GO:0000155">
    <property type="term" value="F:phosphorelay sensor kinase activity"/>
    <property type="evidence" value="ECO:0007669"/>
    <property type="project" value="InterPro"/>
</dbReference>
<feature type="transmembrane region" description="Helical" evidence="7">
    <location>
        <begin position="181"/>
        <end position="200"/>
    </location>
</feature>
<gene>
    <name evidence="9" type="ORF">CO088_03665</name>
</gene>
<feature type="transmembrane region" description="Helical" evidence="7">
    <location>
        <begin position="109"/>
        <end position="129"/>
    </location>
</feature>
<sequence length="571" mass="63822">MFFMHVNLFETVTPASLVTLGSGVLVLVVGILIYVRDSSRKDTTMFLLITASAMVWSITAGLLQSISHSDIEEALIRLLYISGASMPMMSIFFADSLSVGKFRFNKLRSAGIIVLSLLMFSLIAFSDLIVWRRADVSHGWENEIARGPLFFLFVLYLIVVFTASLATLWRKYREAAGVFKIELRYIMIALAIAMFSIFIINLTLQIMGYYDVAWIGHMVAFLTATIIGYIMVKYNFWNIKLMTTELFIVLISLTLFTEVIFSRSVIDFVVKGTILALVVSSSFFLTRSVKRETESRQEVEKLAEELHNVNIRLQELNKKKSNFVEIAAHHLRDPLTAIRGYTSMLLEGSFGLLSANARGAVMKISESSKRLLVIIEEFMDISKIESGKIEYRFEKADLGNVLTDIIEEMKSSAESSGLSLTLEIVPKEDYRIAVDIGKIRQVISNLIDNALKYSLKGGIKVRMYKTRKKKILIIVSDTGIGMIQATIEKIFKKFSRAANASKFHTGGSGLGLYVAKEIIRNHDGRIWAESAGLGKGSTFYVELDPGIMHQATPVPTEEQSSEKGPTFSATG</sequence>
<dbReference type="PRINTS" id="PR00344">
    <property type="entry name" value="BCTRLSENSOR"/>
</dbReference>